<comment type="caution">
    <text evidence="1">The sequence shown here is derived from an EMBL/GenBank/DDBJ whole genome shotgun (WGS) entry which is preliminary data.</text>
</comment>
<dbReference type="EMBL" id="JACMSC010000008">
    <property type="protein sequence ID" value="KAG6511764.1"/>
    <property type="molecule type" value="Genomic_DNA"/>
</dbReference>
<dbReference type="Proteomes" id="UP000734854">
    <property type="component" value="Unassembled WGS sequence"/>
</dbReference>
<dbReference type="SUPFAM" id="SSF57938">
    <property type="entry name" value="DnaJ/Hsp40 cysteine-rich domain"/>
    <property type="match status" value="1"/>
</dbReference>
<dbReference type="InterPro" id="IPR036410">
    <property type="entry name" value="HSP_DnaJ_Cys-rich_dom_sf"/>
</dbReference>
<protein>
    <submittedName>
        <fullName evidence="1">Uncharacterized protein</fullName>
    </submittedName>
</protein>
<dbReference type="AlphaFoldDB" id="A0A8J5GZ56"/>
<reference evidence="1 2" key="1">
    <citation type="submission" date="2020-08" db="EMBL/GenBank/DDBJ databases">
        <title>Plant Genome Project.</title>
        <authorList>
            <person name="Zhang R.-G."/>
        </authorList>
    </citation>
    <scope>NUCLEOTIDE SEQUENCE [LARGE SCALE GENOMIC DNA]</scope>
    <source>
        <tissue evidence="1">Rhizome</tissue>
    </source>
</reference>
<gene>
    <name evidence="1" type="ORF">ZIOFF_029841</name>
</gene>
<proteinExistence type="predicted"/>
<evidence type="ECO:0000313" key="2">
    <source>
        <dbReference type="Proteomes" id="UP000734854"/>
    </source>
</evidence>
<keyword evidence="2" id="KW-1185">Reference proteome</keyword>
<accession>A0A8J5GZ56</accession>
<organism evidence="1 2">
    <name type="scientific">Zingiber officinale</name>
    <name type="common">Ginger</name>
    <name type="synonym">Amomum zingiber</name>
    <dbReference type="NCBI Taxonomy" id="94328"/>
    <lineage>
        <taxon>Eukaryota</taxon>
        <taxon>Viridiplantae</taxon>
        <taxon>Streptophyta</taxon>
        <taxon>Embryophyta</taxon>
        <taxon>Tracheophyta</taxon>
        <taxon>Spermatophyta</taxon>
        <taxon>Magnoliopsida</taxon>
        <taxon>Liliopsida</taxon>
        <taxon>Zingiberales</taxon>
        <taxon>Zingiberaceae</taxon>
        <taxon>Zingiber</taxon>
    </lineage>
</organism>
<name>A0A8J5GZ56_ZINOF</name>
<evidence type="ECO:0000313" key="1">
    <source>
        <dbReference type="EMBL" id="KAG6511764.1"/>
    </source>
</evidence>
<sequence length="135" mass="15111">MRGSLNLYQCFRCSSSLDVASDAMAVAVVGRKGKMNKPRLPPINCSAPLERSPEIQQQLLTEEEAQEEFGILCEPCNGRGWLLCDFCEGKKNNVKAENSRIYRRCPTCKAVGYILCSECKVFKCITFPDYSDGEL</sequence>